<reference evidence="1" key="1">
    <citation type="journal article" date="2014" name="Front. Microbiol.">
        <title>High frequency of phylogenetically diverse reductive dehalogenase-homologous genes in deep subseafloor sedimentary metagenomes.</title>
        <authorList>
            <person name="Kawai M."/>
            <person name="Futagami T."/>
            <person name="Toyoda A."/>
            <person name="Takaki Y."/>
            <person name="Nishi S."/>
            <person name="Hori S."/>
            <person name="Arai W."/>
            <person name="Tsubouchi T."/>
            <person name="Morono Y."/>
            <person name="Uchiyama I."/>
            <person name="Ito T."/>
            <person name="Fujiyama A."/>
            <person name="Inagaki F."/>
            <person name="Takami H."/>
        </authorList>
    </citation>
    <scope>NUCLEOTIDE SEQUENCE</scope>
    <source>
        <strain evidence="1">Expedition CK06-06</strain>
    </source>
</reference>
<dbReference type="EMBL" id="BARV01009777">
    <property type="protein sequence ID" value="GAI03982.1"/>
    <property type="molecule type" value="Genomic_DNA"/>
</dbReference>
<name>X1KAE5_9ZZZZ</name>
<proteinExistence type="predicted"/>
<protein>
    <recommendedName>
        <fullName evidence="2">Transglutaminase-like domain-containing protein</fullName>
    </recommendedName>
</protein>
<feature type="non-terminal residue" evidence="1">
    <location>
        <position position="1"/>
    </location>
</feature>
<comment type="caution">
    <text evidence="1">The sequence shown here is derived from an EMBL/GenBank/DDBJ whole genome shotgun (WGS) entry which is preliminary data.</text>
</comment>
<accession>X1KAE5</accession>
<dbReference type="AlphaFoldDB" id="X1KAE5"/>
<organism evidence="1">
    <name type="scientific">marine sediment metagenome</name>
    <dbReference type="NCBI Taxonomy" id="412755"/>
    <lineage>
        <taxon>unclassified sequences</taxon>
        <taxon>metagenomes</taxon>
        <taxon>ecological metagenomes</taxon>
    </lineage>
</organism>
<sequence>LFHKLDYWDLPDEVFERGTCDCDGFSRLTSDVLGRFVMKVLKLITEVHWLEYYGFYRKYTYNPETGEFTYKVVAGGHAICVYKKEGKLLAFSNTSWWHDLNFKDYIEIGEQTFPEGLYCVISRQWETGKMEWMLEAKENEIIEGSNVFDRNLKLIRNLKHLKRGETKKIIKQLG</sequence>
<evidence type="ECO:0000313" key="1">
    <source>
        <dbReference type="EMBL" id="GAI03982.1"/>
    </source>
</evidence>
<evidence type="ECO:0008006" key="2">
    <source>
        <dbReference type="Google" id="ProtNLM"/>
    </source>
</evidence>
<gene>
    <name evidence="1" type="ORF">S06H3_19155</name>
</gene>